<dbReference type="InterPro" id="IPR036388">
    <property type="entry name" value="WH-like_DNA-bd_sf"/>
</dbReference>
<keyword evidence="2" id="KW-0805">Transcription regulation</keyword>
<protein>
    <submittedName>
        <fullName evidence="7">RNA polymerase sigma-70 factor</fullName>
    </submittedName>
</protein>
<dbReference type="NCBIfam" id="TIGR02937">
    <property type="entry name" value="sigma70-ECF"/>
    <property type="match status" value="1"/>
</dbReference>
<evidence type="ECO:0000259" key="5">
    <source>
        <dbReference type="Pfam" id="PF04542"/>
    </source>
</evidence>
<comment type="similarity">
    <text evidence="1">Belongs to the sigma-70 factor family. ECF subfamily.</text>
</comment>
<dbReference type="InterPro" id="IPR039425">
    <property type="entry name" value="RNA_pol_sigma-70-like"/>
</dbReference>
<dbReference type="InterPro" id="IPR014284">
    <property type="entry name" value="RNA_pol_sigma-70_dom"/>
</dbReference>
<dbReference type="InterPro" id="IPR013325">
    <property type="entry name" value="RNA_pol_sigma_r2"/>
</dbReference>
<dbReference type="InterPro" id="IPR013324">
    <property type="entry name" value="RNA_pol_sigma_r3/r4-like"/>
</dbReference>
<feature type="domain" description="RNA polymerase sigma-70 region 2" evidence="5">
    <location>
        <begin position="9"/>
        <end position="75"/>
    </location>
</feature>
<keyword evidence="8" id="KW-1185">Reference proteome</keyword>
<dbReference type="GO" id="GO:0016987">
    <property type="term" value="F:sigma factor activity"/>
    <property type="evidence" value="ECO:0007669"/>
    <property type="project" value="UniProtKB-KW"/>
</dbReference>
<dbReference type="Pfam" id="PF04542">
    <property type="entry name" value="Sigma70_r2"/>
    <property type="match status" value="1"/>
</dbReference>
<dbReference type="Gene3D" id="1.10.10.10">
    <property type="entry name" value="Winged helix-like DNA-binding domain superfamily/Winged helix DNA-binding domain"/>
    <property type="match status" value="1"/>
</dbReference>
<name>A0A5M6CUM9_9BACT</name>
<gene>
    <name evidence="7" type="ORF">F0919_04240</name>
</gene>
<dbReference type="NCBIfam" id="TIGR02985">
    <property type="entry name" value="Sig70_bacteroi1"/>
    <property type="match status" value="1"/>
</dbReference>
<keyword evidence="3" id="KW-0731">Sigma factor</keyword>
<dbReference type="SUPFAM" id="SSF88659">
    <property type="entry name" value="Sigma3 and sigma4 domains of RNA polymerase sigma factors"/>
    <property type="match status" value="1"/>
</dbReference>
<dbReference type="GO" id="GO:0003677">
    <property type="term" value="F:DNA binding"/>
    <property type="evidence" value="ECO:0007669"/>
    <property type="project" value="InterPro"/>
</dbReference>
<dbReference type="SUPFAM" id="SSF88946">
    <property type="entry name" value="Sigma2 domain of RNA polymerase sigma factors"/>
    <property type="match status" value="1"/>
</dbReference>
<feature type="domain" description="RNA polymerase sigma factor 70 region 4 type 2" evidence="6">
    <location>
        <begin position="105"/>
        <end position="154"/>
    </location>
</feature>
<dbReference type="PANTHER" id="PTHR43133">
    <property type="entry name" value="RNA POLYMERASE ECF-TYPE SIGMA FACTO"/>
    <property type="match status" value="1"/>
</dbReference>
<evidence type="ECO:0000259" key="6">
    <source>
        <dbReference type="Pfam" id="PF08281"/>
    </source>
</evidence>
<evidence type="ECO:0000256" key="3">
    <source>
        <dbReference type="ARBA" id="ARBA00023082"/>
    </source>
</evidence>
<evidence type="ECO:0000313" key="7">
    <source>
        <dbReference type="EMBL" id="KAA5536889.1"/>
    </source>
</evidence>
<dbReference type="InterPro" id="IPR013249">
    <property type="entry name" value="RNA_pol_sigma70_r4_t2"/>
</dbReference>
<dbReference type="AlphaFoldDB" id="A0A5M6CUM9"/>
<evidence type="ECO:0000313" key="8">
    <source>
        <dbReference type="Proteomes" id="UP000323632"/>
    </source>
</evidence>
<dbReference type="EMBL" id="VWSH01000001">
    <property type="protein sequence ID" value="KAA5536889.1"/>
    <property type="molecule type" value="Genomic_DNA"/>
</dbReference>
<evidence type="ECO:0000256" key="2">
    <source>
        <dbReference type="ARBA" id="ARBA00023015"/>
    </source>
</evidence>
<dbReference type="PANTHER" id="PTHR43133:SF46">
    <property type="entry name" value="RNA POLYMERASE SIGMA-70 FACTOR ECF SUBFAMILY"/>
    <property type="match status" value="1"/>
</dbReference>
<comment type="caution">
    <text evidence="7">The sequence shown here is derived from an EMBL/GenBank/DDBJ whole genome shotgun (WGS) entry which is preliminary data.</text>
</comment>
<dbReference type="Gene3D" id="1.10.1740.10">
    <property type="match status" value="1"/>
</dbReference>
<dbReference type="InterPro" id="IPR014327">
    <property type="entry name" value="RNA_pol_sigma70_bacteroid"/>
</dbReference>
<proteinExistence type="inferred from homology"/>
<evidence type="ECO:0000256" key="4">
    <source>
        <dbReference type="ARBA" id="ARBA00023163"/>
    </source>
</evidence>
<evidence type="ECO:0000256" key="1">
    <source>
        <dbReference type="ARBA" id="ARBA00010641"/>
    </source>
</evidence>
<sequence>MSLPEIEQLFKEHYEALYRYAFSILKNEEDAKDVLQIVFINLWERRETLHINSSSKAYLYRSVYNESLNYIKKESVRQKHETGAFSLQENPGQEDANEAGIWEQKINKVLEQMPPQCKAVFLKSRIENKKYAEIAAELDISVKTVEAHMSKALKIIRATIGVLWLLSCLPLESLN</sequence>
<keyword evidence="4" id="KW-0804">Transcription</keyword>
<dbReference type="RefSeq" id="WP_150031466.1">
    <property type="nucleotide sequence ID" value="NZ_VWSH01000001.1"/>
</dbReference>
<dbReference type="GO" id="GO:0006352">
    <property type="term" value="P:DNA-templated transcription initiation"/>
    <property type="evidence" value="ECO:0007669"/>
    <property type="project" value="InterPro"/>
</dbReference>
<dbReference type="Proteomes" id="UP000323632">
    <property type="component" value="Unassembled WGS sequence"/>
</dbReference>
<organism evidence="7 8">
    <name type="scientific">Taibaiella lutea</name>
    <dbReference type="NCBI Taxonomy" id="2608001"/>
    <lineage>
        <taxon>Bacteria</taxon>
        <taxon>Pseudomonadati</taxon>
        <taxon>Bacteroidota</taxon>
        <taxon>Chitinophagia</taxon>
        <taxon>Chitinophagales</taxon>
        <taxon>Chitinophagaceae</taxon>
        <taxon>Taibaiella</taxon>
    </lineage>
</organism>
<dbReference type="InterPro" id="IPR007627">
    <property type="entry name" value="RNA_pol_sigma70_r2"/>
</dbReference>
<dbReference type="Pfam" id="PF08281">
    <property type="entry name" value="Sigma70_r4_2"/>
    <property type="match status" value="1"/>
</dbReference>
<accession>A0A5M6CUM9</accession>
<reference evidence="7 8" key="1">
    <citation type="submission" date="2019-09" db="EMBL/GenBank/DDBJ databases">
        <title>Genome sequence and assembly of Taibaiella sp.</title>
        <authorList>
            <person name="Chhetri G."/>
        </authorList>
    </citation>
    <scope>NUCLEOTIDE SEQUENCE [LARGE SCALE GENOMIC DNA]</scope>
    <source>
        <strain evidence="7 8">KVB11</strain>
    </source>
</reference>